<keyword evidence="7 9" id="KW-0472">Membrane</keyword>
<keyword evidence="6" id="KW-0051">Antiviral defense</keyword>
<keyword evidence="12" id="KW-1185">Reference proteome</keyword>
<feature type="domain" description="Pycsar effector protein" evidence="10">
    <location>
        <begin position="27"/>
        <end position="172"/>
    </location>
</feature>
<evidence type="ECO:0000259" key="10">
    <source>
        <dbReference type="Pfam" id="PF18967"/>
    </source>
</evidence>
<keyword evidence="5 9" id="KW-1133">Transmembrane helix</keyword>
<evidence type="ECO:0000256" key="6">
    <source>
        <dbReference type="ARBA" id="ARBA00023118"/>
    </source>
</evidence>
<proteinExistence type="predicted"/>
<evidence type="ECO:0000256" key="1">
    <source>
        <dbReference type="ARBA" id="ARBA00004236"/>
    </source>
</evidence>
<evidence type="ECO:0000256" key="5">
    <source>
        <dbReference type="ARBA" id="ARBA00022989"/>
    </source>
</evidence>
<evidence type="ECO:0000256" key="7">
    <source>
        <dbReference type="ARBA" id="ARBA00023136"/>
    </source>
</evidence>
<feature type="region of interest" description="Disordered" evidence="8">
    <location>
        <begin position="1"/>
        <end position="20"/>
    </location>
</feature>
<dbReference type="InterPro" id="IPR043760">
    <property type="entry name" value="PycTM_dom"/>
</dbReference>
<keyword evidence="4" id="KW-0547">Nucleotide-binding</keyword>
<dbReference type="Pfam" id="PF18967">
    <property type="entry name" value="PycTM"/>
    <property type="match status" value="1"/>
</dbReference>
<feature type="transmembrane region" description="Helical" evidence="9">
    <location>
        <begin position="154"/>
        <end position="174"/>
    </location>
</feature>
<organism evidence="11 12">
    <name type="scientific">Streptomyces pratens</name>
    <dbReference type="NCBI Taxonomy" id="887456"/>
    <lineage>
        <taxon>Bacteria</taxon>
        <taxon>Bacillati</taxon>
        <taxon>Actinomycetota</taxon>
        <taxon>Actinomycetes</taxon>
        <taxon>Kitasatosporales</taxon>
        <taxon>Streptomycetaceae</taxon>
        <taxon>Streptomyces</taxon>
    </lineage>
</organism>
<reference evidence="12" key="1">
    <citation type="journal article" date="2019" name="Int. J. Syst. Evol. Microbiol.">
        <title>The Global Catalogue of Microorganisms (GCM) 10K type strain sequencing project: providing services to taxonomists for standard genome sequencing and annotation.</title>
        <authorList>
            <consortium name="The Broad Institute Genomics Platform"/>
            <consortium name="The Broad Institute Genome Sequencing Center for Infectious Disease"/>
            <person name="Wu L."/>
            <person name="Ma J."/>
        </authorList>
    </citation>
    <scope>NUCLEOTIDE SEQUENCE [LARGE SCALE GENOMIC DNA]</scope>
    <source>
        <strain evidence="12">JCM 12763</strain>
    </source>
</reference>
<evidence type="ECO:0000256" key="8">
    <source>
        <dbReference type="SAM" id="MobiDB-lite"/>
    </source>
</evidence>
<dbReference type="RefSeq" id="WP_386404462.1">
    <property type="nucleotide sequence ID" value="NZ_JBHSPT010000091.1"/>
</dbReference>
<evidence type="ECO:0000256" key="4">
    <source>
        <dbReference type="ARBA" id="ARBA00022741"/>
    </source>
</evidence>
<comment type="subcellular location">
    <subcellularLocation>
        <location evidence="1">Cell membrane</location>
    </subcellularLocation>
</comment>
<dbReference type="EMBL" id="JBHSPT010000091">
    <property type="protein sequence ID" value="MFC6059711.1"/>
    <property type="molecule type" value="Genomic_DNA"/>
</dbReference>
<keyword evidence="3 9" id="KW-0812">Transmembrane</keyword>
<feature type="transmembrane region" description="Helical" evidence="9">
    <location>
        <begin position="72"/>
        <end position="93"/>
    </location>
</feature>
<gene>
    <name evidence="11" type="ORF">ACFP50_31175</name>
</gene>
<name>A0ABW1M8M8_9ACTN</name>
<protein>
    <submittedName>
        <fullName evidence="11">Pycsar system effector family protein</fullName>
    </submittedName>
</protein>
<evidence type="ECO:0000256" key="3">
    <source>
        <dbReference type="ARBA" id="ARBA00022692"/>
    </source>
</evidence>
<evidence type="ECO:0000313" key="11">
    <source>
        <dbReference type="EMBL" id="MFC6059711.1"/>
    </source>
</evidence>
<keyword evidence="2" id="KW-1003">Cell membrane</keyword>
<accession>A0ABW1M8M8</accession>
<comment type="caution">
    <text evidence="11">The sequence shown here is derived from an EMBL/GenBank/DDBJ whole genome shotgun (WGS) entry which is preliminary data.</text>
</comment>
<evidence type="ECO:0000256" key="2">
    <source>
        <dbReference type="ARBA" id="ARBA00022475"/>
    </source>
</evidence>
<evidence type="ECO:0000256" key="9">
    <source>
        <dbReference type="SAM" id="Phobius"/>
    </source>
</evidence>
<dbReference type="Proteomes" id="UP001596242">
    <property type="component" value="Unassembled WGS sequence"/>
</dbReference>
<evidence type="ECO:0000313" key="12">
    <source>
        <dbReference type="Proteomes" id="UP001596242"/>
    </source>
</evidence>
<sequence>MTVDGDVEEPRRRAPEETDSTSGMLVLRDLIEQNFGEIGRADAKASVLLATAGALFGILLSGHPHRPGWSAVLWWTAVAGAAAALLTLLLAVLPRRSAHPPDGSPSLAYFEDVLHASRQARLAQAVLDDGSAPGARLLRTVEGTSRIASAKNRYIRCAVALITLALAAFLGVLMSQ</sequence>